<feature type="region of interest" description="Disordered" evidence="1">
    <location>
        <begin position="204"/>
        <end position="226"/>
    </location>
</feature>
<evidence type="ECO:0000313" key="4">
    <source>
        <dbReference type="Proteomes" id="UP001595892"/>
    </source>
</evidence>
<dbReference type="EMBL" id="JBHSGG010000007">
    <property type="protein sequence ID" value="MFC4727240.1"/>
    <property type="molecule type" value="Genomic_DNA"/>
</dbReference>
<proteinExistence type="predicted"/>
<dbReference type="Proteomes" id="UP001595892">
    <property type="component" value="Unassembled WGS sequence"/>
</dbReference>
<organism evidence="3 4">
    <name type="scientific">Coralloluteibacterium thermophilum</name>
    <dbReference type="NCBI Taxonomy" id="2707049"/>
    <lineage>
        <taxon>Bacteria</taxon>
        <taxon>Pseudomonadati</taxon>
        <taxon>Pseudomonadota</taxon>
        <taxon>Gammaproteobacteria</taxon>
        <taxon>Lysobacterales</taxon>
        <taxon>Lysobacteraceae</taxon>
        <taxon>Coralloluteibacterium</taxon>
    </lineage>
</organism>
<evidence type="ECO:0000313" key="3">
    <source>
        <dbReference type="EMBL" id="MFC4727240.1"/>
    </source>
</evidence>
<protein>
    <submittedName>
        <fullName evidence="3">Uncharacterized protein</fullName>
    </submittedName>
</protein>
<keyword evidence="2" id="KW-0732">Signal</keyword>
<reference evidence="4" key="1">
    <citation type="journal article" date="2019" name="Int. J. Syst. Evol. Microbiol.">
        <title>The Global Catalogue of Microorganisms (GCM) 10K type strain sequencing project: providing services to taxonomists for standard genome sequencing and annotation.</title>
        <authorList>
            <consortium name="The Broad Institute Genomics Platform"/>
            <consortium name="The Broad Institute Genome Sequencing Center for Infectious Disease"/>
            <person name="Wu L."/>
            <person name="Ma J."/>
        </authorList>
    </citation>
    <scope>NUCLEOTIDE SEQUENCE [LARGE SCALE GENOMIC DNA]</scope>
    <source>
        <strain evidence="4">CGMCC 1.13574</strain>
    </source>
</reference>
<accession>A0ABV9NHG4</accession>
<dbReference type="PROSITE" id="PS51257">
    <property type="entry name" value="PROKAR_LIPOPROTEIN"/>
    <property type="match status" value="1"/>
</dbReference>
<feature type="compositionally biased region" description="Acidic residues" evidence="1">
    <location>
        <begin position="204"/>
        <end position="213"/>
    </location>
</feature>
<dbReference type="RefSeq" id="WP_377003262.1">
    <property type="nucleotide sequence ID" value="NZ_JBHSGG010000007.1"/>
</dbReference>
<feature type="chain" id="PRO_5046438732" evidence="2">
    <location>
        <begin position="25"/>
        <end position="226"/>
    </location>
</feature>
<keyword evidence="4" id="KW-1185">Reference proteome</keyword>
<sequence length="226" mass="24876">MPFLRSHRIALLALAAAALIGCNGYEPVEPPTELEPHSRFKVGHRPSMNSTHAVANVLQGSGLHLEGVQVPGYADLEFFPITRPDMFEPSPGMRRLRRHEQPPNLRGIDFDTQFAFLVAHPDGTSYAAVRSGQTAHFFSDVAVSYTDETVVLHLKARSLGGLDPMTAMTAGWKGDIYAVPRRDREQVEVRLNDRVYRYSLVADSDTDTDNNDADAERDGGTADTAV</sequence>
<evidence type="ECO:0000256" key="2">
    <source>
        <dbReference type="SAM" id="SignalP"/>
    </source>
</evidence>
<name>A0ABV9NHG4_9GAMM</name>
<evidence type="ECO:0000256" key="1">
    <source>
        <dbReference type="SAM" id="MobiDB-lite"/>
    </source>
</evidence>
<feature type="signal peptide" evidence="2">
    <location>
        <begin position="1"/>
        <end position="24"/>
    </location>
</feature>
<comment type="caution">
    <text evidence="3">The sequence shown here is derived from an EMBL/GenBank/DDBJ whole genome shotgun (WGS) entry which is preliminary data.</text>
</comment>
<gene>
    <name evidence="3" type="ORF">ACFO3Q_03540</name>
</gene>